<dbReference type="Proteomes" id="UP001335183">
    <property type="component" value="Chromosome"/>
</dbReference>
<dbReference type="RefSeq" id="WP_338446514.1">
    <property type="nucleotide sequence ID" value="NZ_CP144918.1"/>
</dbReference>
<dbReference type="Gene3D" id="1.25.40.10">
    <property type="entry name" value="Tetratricopeptide repeat domain"/>
    <property type="match status" value="1"/>
</dbReference>
<evidence type="ECO:0000256" key="1">
    <source>
        <dbReference type="SAM" id="MobiDB-lite"/>
    </source>
</evidence>
<dbReference type="InterPro" id="IPR011990">
    <property type="entry name" value="TPR-like_helical_dom_sf"/>
</dbReference>
<name>A0ABZ2D9X4_9SPHN</name>
<proteinExistence type="predicted"/>
<accession>A0ABZ2D9X4</accession>
<gene>
    <name evidence="2" type="ORF">V5F89_01575</name>
</gene>
<evidence type="ECO:0000313" key="2">
    <source>
        <dbReference type="EMBL" id="WWA47624.1"/>
    </source>
</evidence>
<organism evidence="2 3">
    <name type="scientific">Pelagerythrobacter marensis</name>
    <dbReference type="NCBI Taxonomy" id="543877"/>
    <lineage>
        <taxon>Bacteria</taxon>
        <taxon>Pseudomonadati</taxon>
        <taxon>Pseudomonadota</taxon>
        <taxon>Alphaproteobacteria</taxon>
        <taxon>Sphingomonadales</taxon>
        <taxon>Erythrobacteraceae</taxon>
        <taxon>Pelagerythrobacter</taxon>
    </lineage>
</organism>
<evidence type="ECO:0008006" key="4">
    <source>
        <dbReference type="Google" id="ProtNLM"/>
    </source>
</evidence>
<feature type="region of interest" description="Disordered" evidence="1">
    <location>
        <begin position="158"/>
        <end position="192"/>
    </location>
</feature>
<sequence>MTLCSENEMRDLVAKLERGDGGRDAIEACLSSHPDDPRLHFMLGSVLAERGDAIAAHGALERAVALAPEFHIARYQLGFFELTSGEADRALSTWGPLLRLADDNYLRKFVEGLTFLIRDEFSAAATKLREGIALNRENEPINNDIRLILSQVEELAQTRAGTDTTDKDDQDGTDQSATSVLLGQFGANRTRH</sequence>
<reference evidence="2 3" key="1">
    <citation type="submission" date="2024-02" db="EMBL/GenBank/DDBJ databases">
        <title>The whole genome sequence of five bacterial samples isolated from Abu Dhabi Sabkha-shore region.</title>
        <authorList>
            <person name="Sudalaimuthuasari N."/>
            <person name="Sarfraz B."/>
            <person name="Tuyisabe J.D."/>
            <person name="Mugisha Ntwali L.D.M."/>
            <person name="Ali A.I.A.A."/>
            <person name="Almansoori S.Z.A."/>
            <person name="Alajami H.S.A."/>
            <person name="Almeqbaali A.A.S."/>
            <person name="Kundu B."/>
            <person name="Saeed E.E."/>
            <person name="Sukumarinath V."/>
            <person name="Mishra A.K."/>
            <person name="Hazzouri K.M."/>
            <person name="Almaskari R."/>
            <person name="Sharma A.K."/>
            <person name="Amiri K.M.A."/>
        </authorList>
    </citation>
    <scope>NUCLEOTIDE SEQUENCE [LARGE SCALE GENOMIC DNA]</scope>
    <source>
        <strain evidence="3">kcgeb_sd</strain>
    </source>
</reference>
<dbReference type="SUPFAM" id="SSF48452">
    <property type="entry name" value="TPR-like"/>
    <property type="match status" value="1"/>
</dbReference>
<keyword evidence="3" id="KW-1185">Reference proteome</keyword>
<dbReference type="EMBL" id="CP144918">
    <property type="protein sequence ID" value="WWA47624.1"/>
    <property type="molecule type" value="Genomic_DNA"/>
</dbReference>
<evidence type="ECO:0000313" key="3">
    <source>
        <dbReference type="Proteomes" id="UP001335183"/>
    </source>
</evidence>
<protein>
    <recommendedName>
        <fullName evidence="4">Tetratricopeptide repeat protein</fullName>
    </recommendedName>
</protein>